<organism evidence="2 3">
    <name type="scientific">Nematocida displodere</name>
    <dbReference type="NCBI Taxonomy" id="1805483"/>
    <lineage>
        <taxon>Eukaryota</taxon>
        <taxon>Fungi</taxon>
        <taxon>Fungi incertae sedis</taxon>
        <taxon>Microsporidia</taxon>
        <taxon>Nematocida</taxon>
    </lineage>
</organism>
<keyword evidence="3" id="KW-1185">Reference proteome</keyword>
<dbReference type="Proteomes" id="UP000185944">
    <property type="component" value="Unassembled WGS sequence"/>
</dbReference>
<dbReference type="AlphaFoldDB" id="A0A177EBH6"/>
<feature type="domain" description="FCP1 homology" evidence="1">
    <location>
        <begin position="82"/>
        <end position="169"/>
    </location>
</feature>
<dbReference type="VEuPathDB" id="MicrosporidiaDB:NEDG_01377"/>
<proteinExistence type="predicted"/>
<gene>
    <name evidence="2" type="ORF">NEDG_01377</name>
</gene>
<comment type="caution">
    <text evidence="2">The sequence shown here is derived from an EMBL/GenBank/DDBJ whole genome shotgun (WGS) entry which is preliminary data.</text>
</comment>
<dbReference type="InterPro" id="IPR023214">
    <property type="entry name" value="HAD_sf"/>
</dbReference>
<evidence type="ECO:0000313" key="3">
    <source>
        <dbReference type="Proteomes" id="UP000185944"/>
    </source>
</evidence>
<dbReference type="GeneID" id="93647727"/>
<dbReference type="OrthoDB" id="287041at2759"/>
<dbReference type="RefSeq" id="XP_067543983.1">
    <property type="nucleotide sequence ID" value="XM_067688795.1"/>
</dbReference>
<protein>
    <submittedName>
        <fullName evidence="2">Mitochondrial import inner membrane translocase subunit TIM5</fullName>
    </submittedName>
</protein>
<accession>A0A177EBH6</accession>
<dbReference type="STRING" id="1805483.A0A177EBH6"/>
<evidence type="ECO:0000259" key="1">
    <source>
        <dbReference type="Pfam" id="PF03031"/>
    </source>
</evidence>
<dbReference type="Gene3D" id="3.40.50.1000">
    <property type="entry name" value="HAD superfamily/HAD-like"/>
    <property type="match status" value="1"/>
</dbReference>
<evidence type="ECO:0000313" key="2">
    <source>
        <dbReference type="EMBL" id="OAG29304.1"/>
    </source>
</evidence>
<dbReference type="Pfam" id="PF03031">
    <property type="entry name" value="NIF"/>
    <property type="match status" value="1"/>
</dbReference>
<dbReference type="EMBL" id="LTDL01000041">
    <property type="protein sequence ID" value="OAG29304.1"/>
    <property type="molecule type" value="Genomic_DNA"/>
</dbReference>
<reference evidence="2 3" key="1">
    <citation type="submission" date="2016-02" db="EMBL/GenBank/DDBJ databases">
        <title>Discovery of a natural microsporidian pathogen with a broad tissue tropism in Caenorhabditis elegans.</title>
        <authorList>
            <person name="Luallen R.J."/>
            <person name="Reinke A.W."/>
            <person name="Tong L."/>
            <person name="Botts M.R."/>
            <person name="Felix M.-A."/>
            <person name="Troemel E.R."/>
        </authorList>
    </citation>
    <scope>NUCLEOTIDE SEQUENCE [LARGE SCALE GENOMIC DNA]</scope>
    <source>
        <strain evidence="2 3">JUm2807</strain>
    </source>
</reference>
<sequence length="291" mass="33147">MVIRAFCDQAPLLKKLSPYIRANQISFPKVFIAASFGAALIGLGARSEAVRGAARNIWKLGFKGAMEVRLPPKEEKDKKPTLFIDVEGVLFRQKPSFTGLGYTLVFNEQVDTLLFHLSNLYEIVSLSSLPPEVASQALDRIDKYGCIKYRMFVRNKEDFSIAESTRDLRSSIRLRSVPSSSENDLLVRPSNQEDVLALLDFLVNLHGIEASDYRSVIKTYKQKDFFNAYRTVQQGIYPTRRKYLFFQDPASKQDIISQTNHQRINEYLAAKEYIENQMKLTAHTASHQPSP</sequence>
<dbReference type="InterPro" id="IPR004274">
    <property type="entry name" value="FCP1_dom"/>
</dbReference>
<name>A0A177EBH6_9MICR</name>